<dbReference type="EMBL" id="ABCC02000036">
    <property type="protein sequence ID" value="EDP15146.1"/>
    <property type="molecule type" value="Genomic_DNA"/>
</dbReference>
<organism evidence="1 2">
    <name type="scientific">Enterocloster bolteae (strain ATCC BAA-613 / DSM 15670 / CCUG 46953 / JCM 12243 / WAL 16351)</name>
    <name type="common">Clostridium bolteae</name>
    <dbReference type="NCBI Taxonomy" id="411902"/>
    <lineage>
        <taxon>Bacteria</taxon>
        <taxon>Bacillati</taxon>
        <taxon>Bacillota</taxon>
        <taxon>Clostridia</taxon>
        <taxon>Lachnospirales</taxon>
        <taxon>Lachnospiraceae</taxon>
        <taxon>Enterocloster</taxon>
    </lineage>
</organism>
<evidence type="ECO:0000313" key="1">
    <source>
        <dbReference type="EMBL" id="EDP15146.1"/>
    </source>
</evidence>
<gene>
    <name evidence="1" type="ORF">CLOBOL_04483</name>
</gene>
<dbReference type="HOGENOM" id="CLU_3364198_0_0_9"/>
<evidence type="ECO:0000313" key="2">
    <source>
        <dbReference type="Proteomes" id="UP000005396"/>
    </source>
</evidence>
<sequence>MNAICGLSGGGQPHICVFGIREGAYVPKKTKVFKR</sequence>
<protein>
    <submittedName>
        <fullName evidence="1">Uncharacterized protein</fullName>
    </submittedName>
</protein>
<dbReference type="Proteomes" id="UP000005396">
    <property type="component" value="Unassembled WGS sequence"/>
</dbReference>
<reference evidence="1 2" key="2">
    <citation type="submission" date="2007-09" db="EMBL/GenBank/DDBJ databases">
        <title>Draft genome sequence of Clostridium bolteae (ATCC BAA-613).</title>
        <authorList>
            <person name="Sudarsanam P."/>
            <person name="Ley R."/>
            <person name="Guruge J."/>
            <person name="Turnbaugh P.J."/>
            <person name="Mahowald M."/>
            <person name="Liep D."/>
            <person name="Gordon J."/>
        </authorList>
    </citation>
    <scope>NUCLEOTIDE SEQUENCE [LARGE SCALE GENOMIC DNA]</scope>
    <source>
        <strain evidence="2">ATCC BAA-613 / DSM 15670 / CCUG 46953 / JCM 12243 / WAL 16351</strain>
    </source>
</reference>
<reference evidence="1 2" key="1">
    <citation type="submission" date="2007-08" db="EMBL/GenBank/DDBJ databases">
        <authorList>
            <person name="Fulton L."/>
            <person name="Clifton S."/>
            <person name="Fulton B."/>
            <person name="Xu J."/>
            <person name="Minx P."/>
            <person name="Pepin K.H."/>
            <person name="Johnson M."/>
            <person name="Thiruvilangam P."/>
            <person name="Bhonagiri V."/>
            <person name="Nash W.E."/>
            <person name="Mardis E.R."/>
            <person name="Wilson R.K."/>
        </authorList>
    </citation>
    <scope>NUCLEOTIDE SEQUENCE [LARGE SCALE GENOMIC DNA]</scope>
    <source>
        <strain evidence="2">ATCC BAA-613 / DSM 15670 / CCUG 46953 / JCM 12243 / WAL 16351</strain>
    </source>
</reference>
<proteinExistence type="predicted"/>
<name>A8RW64_ENTBW</name>
<dbReference type="PaxDb" id="411902-CLOBOL_04483"/>
<dbReference type="AlphaFoldDB" id="A8RW64"/>
<comment type="caution">
    <text evidence="1">The sequence shown here is derived from an EMBL/GenBank/DDBJ whole genome shotgun (WGS) entry which is preliminary data.</text>
</comment>
<accession>A8RW64</accession>